<protein>
    <recommendedName>
        <fullName evidence="7">Anthranilate synthase component 1</fullName>
        <ecNumber evidence="7">4.1.3.27</ecNumber>
    </recommendedName>
</protein>
<evidence type="ECO:0000313" key="11">
    <source>
        <dbReference type="Proteomes" id="UP001596996"/>
    </source>
</evidence>
<dbReference type="EMBL" id="JBHTJN010000008">
    <property type="protein sequence ID" value="MFD0965800.1"/>
    <property type="molecule type" value="Genomic_DNA"/>
</dbReference>
<evidence type="ECO:0000259" key="8">
    <source>
        <dbReference type="Pfam" id="PF00425"/>
    </source>
</evidence>
<feature type="domain" description="Anthranilate synthase component I N-terminal" evidence="9">
    <location>
        <begin position="15"/>
        <end position="189"/>
    </location>
</feature>
<evidence type="ECO:0000256" key="7">
    <source>
        <dbReference type="PIRNR" id="PIRNR001373"/>
    </source>
</evidence>
<dbReference type="PANTHER" id="PTHR11236">
    <property type="entry name" value="AMINOBENZOATE/ANTHRANILATE SYNTHASE"/>
    <property type="match status" value="1"/>
</dbReference>
<dbReference type="GO" id="GO:0004049">
    <property type="term" value="F:anthranilate synthase activity"/>
    <property type="evidence" value="ECO:0007669"/>
    <property type="project" value="UniProtKB-EC"/>
</dbReference>
<dbReference type="EC" id="4.1.3.27" evidence="7"/>
<comment type="caution">
    <text evidence="10">The sequence shown here is derived from an EMBL/GenBank/DDBJ whole genome shotgun (WGS) entry which is preliminary data.</text>
</comment>
<dbReference type="Gene3D" id="3.60.120.10">
    <property type="entry name" value="Anthranilate synthase"/>
    <property type="match status" value="1"/>
</dbReference>
<dbReference type="InterPro" id="IPR006805">
    <property type="entry name" value="Anth_synth_I_N"/>
</dbReference>
<dbReference type="Proteomes" id="UP001596996">
    <property type="component" value="Unassembled WGS sequence"/>
</dbReference>
<evidence type="ECO:0000256" key="5">
    <source>
        <dbReference type="ARBA" id="ARBA00023239"/>
    </source>
</evidence>
<evidence type="ECO:0000256" key="3">
    <source>
        <dbReference type="ARBA" id="ARBA00022723"/>
    </source>
</evidence>
<keyword evidence="7" id="KW-0028">Amino-acid biosynthesis</keyword>
<evidence type="ECO:0000313" key="10">
    <source>
        <dbReference type="EMBL" id="MFD0965800.1"/>
    </source>
</evidence>
<keyword evidence="7" id="KW-0822">Tryptophan biosynthesis</keyword>
<dbReference type="RefSeq" id="WP_380819074.1">
    <property type="nucleotide sequence ID" value="NZ_JBHTJN010000008.1"/>
</dbReference>
<dbReference type="PIRSF" id="PIRSF001373">
    <property type="entry name" value="TrpE"/>
    <property type="match status" value="1"/>
</dbReference>
<dbReference type="PANTHER" id="PTHR11236:SF49">
    <property type="entry name" value="ANTHRANILATE SYNTHASE COMPONENT 1"/>
    <property type="match status" value="1"/>
</dbReference>
<dbReference type="InterPro" id="IPR005801">
    <property type="entry name" value="ADC_synthase"/>
</dbReference>
<sequence>MAFVHTLLHSIPYHDDPTAIFVTVCQNKKNSLLLESAEISSKNSLKSLLLISPAIKIVCHNNHVSFFAQSTNGKATLPLIKQRLQNISQLVTEDDNHIEVAFAPLSTNLDEDSKLQAPTVFDGLRCVVGLYAESEIPVLLGGLFSYDLVTNFIPMENIPLKDDELHCPDYVFYLAEQLLVIDHQKQQTELQTFCFDPIELPCLKQAAFEIQKKLQKIEPHLTIKPAPTTVNENLNDTQFKKIIEQLKQHIYMGDVFQIVPSRRFSIPCPNPLSSYRRLKQTNPSPYMVYMQDEDFTLFCASPESALKFNSANRQLEIYPIAGSRPRGFNSDGNIDLELDARLELELRLDKKELAEHLMLVDLARNDIARVCESGSRYVKNLMQVDRYSHIMHLVSRVVGKLQSELDALHAYQACMNMGTLTGAPKVKAMQLLYQLEQQKRHSYGGAVGYLSSDGNFDTCIVIRSAFVQNDIAYIQAGCGEVLDSDPQMEADETRHKAKAVINAISYINSKG</sequence>
<keyword evidence="11" id="KW-1185">Reference proteome</keyword>
<evidence type="ECO:0000256" key="2">
    <source>
        <dbReference type="ARBA" id="ARBA00009562"/>
    </source>
</evidence>
<comment type="similarity">
    <text evidence="2 7">Belongs to the anthranilate synthase component I family.</text>
</comment>
<dbReference type="Pfam" id="PF00425">
    <property type="entry name" value="Chorismate_bind"/>
    <property type="match status" value="1"/>
</dbReference>
<evidence type="ECO:0000256" key="6">
    <source>
        <dbReference type="ARBA" id="ARBA00047683"/>
    </source>
</evidence>
<evidence type="ECO:0000259" key="9">
    <source>
        <dbReference type="Pfam" id="PF04715"/>
    </source>
</evidence>
<dbReference type="SUPFAM" id="SSF56322">
    <property type="entry name" value="ADC synthase"/>
    <property type="match status" value="1"/>
</dbReference>
<dbReference type="InterPro" id="IPR015890">
    <property type="entry name" value="Chorismate_C"/>
</dbReference>
<gene>
    <name evidence="10" type="primary">trpE</name>
    <name evidence="10" type="ORF">ACFQ02_02880</name>
</gene>
<comment type="pathway">
    <text evidence="7">Amino-acid biosynthesis; L-tryptophan biosynthesis; L-tryptophan from chorismate: step 1/5.</text>
</comment>
<dbReference type="NCBIfam" id="TIGR00565">
    <property type="entry name" value="trpE_proteo"/>
    <property type="match status" value="1"/>
</dbReference>
<evidence type="ECO:0000256" key="4">
    <source>
        <dbReference type="ARBA" id="ARBA00022842"/>
    </source>
</evidence>
<organism evidence="10 11">
    <name type="scientific">Seminibacterium arietis</name>
    <dbReference type="NCBI Taxonomy" id="1173502"/>
    <lineage>
        <taxon>Bacteria</taxon>
        <taxon>Pseudomonadati</taxon>
        <taxon>Pseudomonadota</taxon>
        <taxon>Gammaproteobacteria</taxon>
        <taxon>Pasteurellales</taxon>
        <taxon>Pasteurellaceae</taxon>
        <taxon>Seminibacterium</taxon>
    </lineage>
</organism>
<keyword evidence="4" id="KW-0460">Magnesium</keyword>
<proteinExistence type="inferred from homology"/>
<dbReference type="PRINTS" id="PR00095">
    <property type="entry name" value="ANTSNTHASEI"/>
</dbReference>
<dbReference type="NCBIfam" id="NF010079">
    <property type="entry name" value="PRK13564.1"/>
    <property type="match status" value="1"/>
</dbReference>
<comment type="cofactor">
    <cofactor evidence="1">
        <name>Mg(2+)</name>
        <dbReference type="ChEBI" id="CHEBI:18420"/>
    </cofactor>
</comment>
<evidence type="ECO:0000256" key="1">
    <source>
        <dbReference type="ARBA" id="ARBA00001946"/>
    </source>
</evidence>
<feature type="domain" description="Chorismate-utilising enzyme C-terminal" evidence="8">
    <location>
        <begin position="237"/>
        <end position="496"/>
    </location>
</feature>
<keyword evidence="3" id="KW-0479">Metal-binding</keyword>
<accession>A0ABW3I778</accession>
<keyword evidence="5 7" id="KW-0456">Lyase</keyword>
<reference evidence="11" key="1">
    <citation type="journal article" date="2019" name="Int. J. Syst. Evol. Microbiol.">
        <title>The Global Catalogue of Microorganisms (GCM) 10K type strain sequencing project: providing services to taxonomists for standard genome sequencing and annotation.</title>
        <authorList>
            <consortium name="The Broad Institute Genomics Platform"/>
            <consortium name="The Broad Institute Genome Sequencing Center for Infectious Disease"/>
            <person name="Wu L."/>
            <person name="Ma J."/>
        </authorList>
    </citation>
    <scope>NUCLEOTIDE SEQUENCE [LARGE SCALE GENOMIC DNA]</scope>
    <source>
        <strain evidence="11">CCUG 61707</strain>
    </source>
</reference>
<dbReference type="Pfam" id="PF04715">
    <property type="entry name" value="Anth_synt_I_N"/>
    <property type="match status" value="1"/>
</dbReference>
<dbReference type="InterPro" id="IPR005257">
    <property type="entry name" value="Anth_synth_I_TrpE"/>
</dbReference>
<dbReference type="InterPro" id="IPR019999">
    <property type="entry name" value="Anth_synth_I-like"/>
</dbReference>
<keyword evidence="7" id="KW-0057">Aromatic amino acid biosynthesis</keyword>
<name>A0ABW3I778_9PAST</name>
<comment type="catalytic activity">
    <reaction evidence="6 7">
        <text>chorismate + L-glutamine = anthranilate + pyruvate + L-glutamate + H(+)</text>
        <dbReference type="Rhea" id="RHEA:21732"/>
        <dbReference type="ChEBI" id="CHEBI:15361"/>
        <dbReference type="ChEBI" id="CHEBI:15378"/>
        <dbReference type="ChEBI" id="CHEBI:16567"/>
        <dbReference type="ChEBI" id="CHEBI:29748"/>
        <dbReference type="ChEBI" id="CHEBI:29985"/>
        <dbReference type="ChEBI" id="CHEBI:58359"/>
        <dbReference type="EC" id="4.1.3.27"/>
    </reaction>
</comment>